<evidence type="ECO:0000256" key="2">
    <source>
        <dbReference type="ARBA" id="ARBA00023163"/>
    </source>
</evidence>
<feature type="domain" description="NR LBD" evidence="4">
    <location>
        <begin position="102"/>
        <end position="237"/>
    </location>
</feature>
<comment type="caution">
    <text evidence="5">The sequence shown here is derived from an EMBL/GenBank/DDBJ whole genome shotgun (WGS) entry which is preliminary data.</text>
</comment>
<keyword evidence="3" id="KW-0675">Receptor</keyword>
<dbReference type="InterPro" id="IPR035500">
    <property type="entry name" value="NHR-like_dom_sf"/>
</dbReference>
<dbReference type="PANTHER" id="PTHR46011">
    <property type="entry name" value="NUCLEAR HORMONE RECEPTOR FAMILY MEMBER NHR-86-RELATED"/>
    <property type="match status" value="1"/>
</dbReference>
<evidence type="ECO:0000256" key="1">
    <source>
        <dbReference type="ARBA" id="ARBA00023015"/>
    </source>
</evidence>
<evidence type="ECO:0000256" key="3">
    <source>
        <dbReference type="ARBA" id="ARBA00023170"/>
    </source>
</evidence>
<dbReference type="PANTHER" id="PTHR46011:SF6">
    <property type="entry name" value="HIGH ZINC ACTIVATED NUCLEAR RECEPTOR PROTEIN"/>
    <property type="match status" value="1"/>
</dbReference>
<name>A0AAV5SCN8_9BILA</name>
<dbReference type="Pfam" id="PF00104">
    <property type="entry name" value="Hormone_recep"/>
    <property type="match status" value="1"/>
</dbReference>
<evidence type="ECO:0000313" key="6">
    <source>
        <dbReference type="Proteomes" id="UP001432027"/>
    </source>
</evidence>
<sequence length="237" mass="26999">KQSVDSTIVSSVVDSNISERTLVHDSNFPLSTQPLLERLRTHYRSMCHTRLIGELHARGEPALHPLRININDPPTFPATFKSMQSGNQILLASVLEFGNVVFPEFMKLEEQGKWSVVTKFFYRFRTFEGCYRATQIFPKHLIRFLPNFTTYLSPGAYASFYDGFPKTADVEGATRYIKDSNFQVKEIAGARKLIARLKPHNEEFLAVIGLMFWTVDGINVSQAISTIAEQYTKQILN</sequence>
<reference evidence="5" key="1">
    <citation type="submission" date="2023-10" db="EMBL/GenBank/DDBJ databases">
        <title>Genome assembly of Pristionchus species.</title>
        <authorList>
            <person name="Yoshida K."/>
            <person name="Sommer R.J."/>
        </authorList>
    </citation>
    <scope>NUCLEOTIDE SEQUENCE</scope>
    <source>
        <strain evidence="5">RS0144</strain>
    </source>
</reference>
<keyword evidence="1" id="KW-0805">Transcription regulation</keyword>
<dbReference type="EMBL" id="BTSX01000001">
    <property type="protein sequence ID" value="GMS81091.1"/>
    <property type="molecule type" value="Genomic_DNA"/>
</dbReference>
<protein>
    <recommendedName>
        <fullName evidence="4">NR LBD domain-containing protein</fullName>
    </recommendedName>
</protein>
<dbReference type="SUPFAM" id="SSF48508">
    <property type="entry name" value="Nuclear receptor ligand-binding domain"/>
    <property type="match status" value="1"/>
</dbReference>
<dbReference type="GO" id="GO:0003700">
    <property type="term" value="F:DNA-binding transcription factor activity"/>
    <property type="evidence" value="ECO:0007669"/>
    <property type="project" value="TreeGrafter"/>
</dbReference>
<dbReference type="AlphaFoldDB" id="A0AAV5SCN8"/>
<feature type="non-terminal residue" evidence="5">
    <location>
        <position position="237"/>
    </location>
</feature>
<feature type="non-terminal residue" evidence="5">
    <location>
        <position position="1"/>
    </location>
</feature>
<evidence type="ECO:0000259" key="4">
    <source>
        <dbReference type="Pfam" id="PF00104"/>
    </source>
</evidence>
<proteinExistence type="predicted"/>
<accession>A0AAV5SCN8</accession>
<evidence type="ECO:0000313" key="5">
    <source>
        <dbReference type="EMBL" id="GMS81091.1"/>
    </source>
</evidence>
<keyword evidence="2" id="KW-0804">Transcription</keyword>
<keyword evidence="6" id="KW-1185">Reference proteome</keyword>
<dbReference type="InterPro" id="IPR000536">
    <property type="entry name" value="Nucl_hrmn_rcpt_lig-bd"/>
</dbReference>
<dbReference type="GO" id="GO:0005634">
    <property type="term" value="C:nucleus"/>
    <property type="evidence" value="ECO:0007669"/>
    <property type="project" value="TreeGrafter"/>
</dbReference>
<gene>
    <name evidence="5" type="ORF">PENTCL1PPCAC_3266</name>
</gene>
<organism evidence="5 6">
    <name type="scientific">Pristionchus entomophagus</name>
    <dbReference type="NCBI Taxonomy" id="358040"/>
    <lineage>
        <taxon>Eukaryota</taxon>
        <taxon>Metazoa</taxon>
        <taxon>Ecdysozoa</taxon>
        <taxon>Nematoda</taxon>
        <taxon>Chromadorea</taxon>
        <taxon>Rhabditida</taxon>
        <taxon>Rhabditina</taxon>
        <taxon>Diplogasteromorpha</taxon>
        <taxon>Diplogasteroidea</taxon>
        <taxon>Neodiplogasteridae</taxon>
        <taxon>Pristionchus</taxon>
    </lineage>
</organism>
<dbReference type="Proteomes" id="UP001432027">
    <property type="component" value="Unassembled WGS sequence"/>
</dbReference>